<dbReference type="Proteomes" id="UP001163203">
    <property type="component" value="Chromosome"/>
</dbReference>
<reference evidence="2" key="1">
    <citation type="submission" date="2022-11" db="EMBL/GenBank/DDBJ databases">
        <authorList>
            <person name="Mo P."/>
        </authorList>
    </citation>
    <scope>NUCLEOTIDE SEQUENCE</scope>
    <source>
        <strain evidence="2">HUAS 11-8</strain>
    </source>
</reference>
<dbReference type="EMBL" id="CP113836">
    <property type="protein sequence ID" value="WAL65994.1"/>
    <property type="molecule type" value="Genomic_DNA"/>
</dbReference>
<dbReference type="CDD" id="cd10938">
    <property type="entry name" value="CE4_HpPgdA_like"/>
    <property type="match status" value="1"/>
</dbReference>
<dbReference type="InterPro" id="IPR002509">
    <property type="entry name" value="NODB_dom"/>
</dbReference>
<accession>A0ABY7B3H9</accession>
<evidence type="ECO:0000313" key="2">
    <source>
        <dbReference type="EMBL" id="WAL65994.1"/>
    </source>
</evidence>
<dbReference type="PANTHER" id="PTHR47561">
    <property type="entry name" value="POLYSACCHARIDE DEACETYLASE FAMILY PROTEIN (AFU_ORTHOLOGUE AFUA_6G05030)"/>
    <property type="match status" value="1"/>
</dbReference>
<dbReference type="InterPro" id="IPR037950">
    <property type="entry name" value="PgdA-like"/>
</dbReference>
<dbReference type="Gene3D" id="3.20.20.370">
    <property type="entry name" value="Glycoside hydrolase/deacetylase"/>
    <property type="match status" value="1"/>
</dbReference>
<dbReference type="InterPro" id="IPR011330">
    <property type="entry name" value="Glyco_hydro/deAcase_b/a-brl"/>
</dbReference>
<evidence type="ECO:0000259" key="1">
    <source>
        <dbReference type="PROSITE" id="PS51677"/>
    </source>
</evidence>
<sequence>MSRPSDAVTPAQPVAWPGKFRSAAVLTFDLDAEAAVLSMDPASAGRMSVMSHQAYGPLVGVPRLLRILAARSVRATFFVPGYTAERYPSVVHAIADAGHEIAHHGYRHESMLGRSAEEEAAIIDRGLAAFDRIGLARPAGYRAPLWELNYHTPGLLAERGFRYDSSLMDADVPYPLTPGLVEVPVHWGLDDWEQYAYLPGITGSGVIESPGKVREMWTDEFTAMHEEGGCFVLTCHPFLSGRPSRARALAGLIDTMTATEGVWLTTMAEIADHVAGLRLAPRRIEVPEP</sequence>
<keyword evidence="3" id="KW-1185">Reference proteome</keyword>
<feature type="domain" description="NodB homology" evidence="1">
    <location>
        <begin position="46"/>
        <end position="265"/>
    </location>
</feature>
<dbReference type="Pfam" id="PF01522">
    <property type="entry name" value="Polysacc_deac_1"/>
    <property type="match status" value="1"/>
</dbReference>
<gene>
    <name evidence="2" type="ORF">ORV05_34950</name>
</gene>
<organism evidence="2 3">
    <name type="scientific">Amycolatopsis cynarae</name>
    <dbReference type="NCBI Taxonomy" id="2995223"/>
    <lineage>
        <taxon>Bacteria</taxon>
        <taxon>Bacillati</taxon>
        <taxon>Actinomycetota</taxon>
        <taxon>Actinomycetes</taxon>
        <taxon>Pseudonocardiales</taxon>
        <taxon>Pseudonocardiaceae</taxon>
        <taxon>Amycolatopsis</taxon>
    </lineage>
</organism>
<evidence type="ECO:0000313" key="3">
    <source>
        <dbReference type="Proteomes" id="UP001163203"/>
    </source>
</evidence>
<dbReference type="RefSeq" id="WP_268756138.1">
    <property type="nucleotide sequence ID" value="NZ_CP113836.1"/>
</dbReference>
<dbReference type="PROSITE" id="PS51677">
    <property type="entry name" value="NODB"/>
    <property type="match status" value="1"/>
</dbReference>
<proteinExistence type="predicted"/>
<protein>
    <submittedName>
        <fullName evidence="2">Polysaccharide deacetylase</fullName>
    </submittedName>
</protein>
<dbReference type="PANTHER" id="PTHR47561:SF1">
    <property type="entry name" value="POLYSACCHARIDE DEACETYLASE FAMILY PROTEIN (AFU_ORTHOLOGUE AFUA_6G05030)"/>
    <property type="match status" value="1"/>
</dbReference>
<name>A0ABY7B3H9_9PSEU</name>
<dbReference type="SUPFAM" id="SSF88713">
    <property type="entry name" value="Glycoside hydrolase/deacetylase"/>
    <property type="match status" value="1"/>
</dbReference>